<protein>
    <submittedName>
        <fullName evidence="2">Uncharacterized protein</fullName>
    </submittedName>
</protein>
<organism evidence="2 3">
    <name type="scientific">Fonsecaea pedrosoi CBS 271.37</name>
    <dbReference type="NCBI Taxonomy" id="1442368"/>
    <lineage>
        <taxon>Eukaryota</taxon>
        <taxon>Fungi</taxon>
        <taxon>Dikarya</taxon>
        <taxon>Ascomycota</taxon>
        <taxon>Pezizomycotina</taxon>
        <taxon>Eurotiomycetes</taxon>
        <taxon>Chaetothyriomycetidae</taxon>
        <taxon>Chaetothyriales</taxon>
        <taxon>Herpotrichiellaceae</taxon>
        <taxon>Fonsecaea</taxon>
    </lineage>
</organism>
<sequence>MAPATKAKKPRLAPKPGAAPQGVRKRAASQAARNQAPKDAKPPPVPAPTRVLRSNMKSQPSTGLQSGTSGSEAEAESESEYGSEFEFEYESEAMRQRSRETWSEADLSDGYAERVTEERGYAEDFSRIDLYHADFPQGLLDRNVALSEHIQDDPFADKVPRLESVPVLKEQEAEDDPYGPEWIIYQAMIHENFGENPNQSFYHRTLMVDMIMRNLLNYSRRSVEPDCLEFRNGKPWTCPPMPTRAFAQGGRFLAQPKPELAVCFRRETVIPDRLWHALPKATKMLACFEGVNAAGAGRIFHFVAAEATDGLTSTNDNIGSLSSLNDASQALHNMFEFFRDAGHEDVFFAKVRFFSMVAGNDGVWVRMHRAVRVPPRKPDDACIMPTRRAEYPLKFEFRNWAHITRAKLEIGASGWKIIGEALLGYGVGLLRGLIHDAAQALVVKLERDIVGTRARGDVDFYRYGQTVANARSSSIS</sequence>
<keyword evidence="3" id="KW-1185">Reference proteome</keyword>
<feature type="compositionally biased region" description="Basic residues" evidence="1">
    <location>
        <begin position="1"/>
        <end position="12"/>
    </location>
</feature>
<gene>
    <name evidence="2" type="ORF">Z517_04827</name>
</gene>
<evidence type="ECO:0000256" key="1">
    <source>
        <dbReference type="SAM" id="MobiDB-lite"/>
    </source>
</evidence>
<dbReference type="VEuPathDB" id="FungiDB:Z517_04827"/>
<dbReference type="EMBL" id="KN846971">
    <property type="protein sequence ID" value="KIW81801.1"/>
    <property type="molecule type" value="Genomic_DNA"/>
</dbReference>
<accession>A0A0D2DVC2</accession>
<dbReference type="GeneID" id="25304317"/>
<feature type="compositionally biased region" description="Polar residues" evidence="1">
    <location>
        <begin position="55"/>
        <end position="68"/>
    </location>
</feature>
<evidence type="ECO:0000313" key="2">
    <source>
        <dbReference type="EMBL" id="KIW81801.1"/>
    </source>
</evidence>
<dbReference type="OrthoDB" id="5377772at2759"/>
<feature type="compositionally biased region" description="Acidic residues" evidence="1">
    <location>
        <begin position="73"/>
        <end position="89"/>
    </location>
</feature>
<name>A0A0D2DVC2_9EURO</name>
<evidence type="ECO:0000313" key="3">
    <source>
        <dbReference type="Proteomes" id="UP000053029"/>
    </source>
</evidence>
<proteinExistence type="predicted"/>
<dbReference type="AlphaFoldDB" id="A0A0D2DVC2"/>
<dbReference type="HOGENOM" id="CLU_573685_0_0_1"/>
<reference evidence="2 3" key="1">
    <citation type="submission" date="2015-01" db="EMBL/GenBank/DDBJ databases">
        <title>The Genome Sequence of Fonsecaea pedrosoi CBS 271.37.</title>
        <authorList>
            <consortium name="The Broad Institute Genomics Platform"/>
            <person name="Cuomo C."/>
            <person name="de Hoog S."/>
            <person name="Gorbushina A."/>
            <person name="Stielow B."/>
            <person name="Teixiera M."/>
            <person name="Abouelleil A."/>
            <person name="Chapman S.B."/>
            <person name="Priest M."/>
            <person name="Young S.K."/>
            <person name="Wortman J."/>
            <person name="Nusbaum C."/>
            <person name="Birren B."/>
        </authorList>
    </citation>
    <scope>NUCLEOTIDE SEQUENCE [LARGE SCALE GENOMIC DNA]</scope>
    <source>
        <strain evidence="2 3">CBS 271.37</strain>
    </source>
</reference>
<feature type="region of interest" description="Disordered" evidence="1">
    <location>
        <begin position="1"/>
        <end position="89"/>
    </location>
</feature>
<dbReference type="Proteomes" id="UP000053029">
    <property type="component" value="Unassembled WGS sequence"/>
</dbReference>
<dbReference type="RefSeq" id="XP_013285609.1">
    <property type="nucleotide sequence ID" value="XM_013430155.1"/>
</dbReference>